<feature type="active site" description="Proton acceptor" evidence="5">
    <location>
        <position position="548"/>
    </location>
</feature>
<name>A0A0N0NHM6_9EURO</name>
<dbReference type="GeneID" id="28734107"/>
<proteinExistence type="inferred from homology"/>
<organism evidence="9 10">
    <name type="scientific">Cyphellophora attinorum</name>
    <dbReference type="NCBI Taxonomy" id="1664694"/>
    <lineage>
        <taxon>Eukaryota</taxon>
        <taxon>Fungi</taxon>
        <taxon>Dikarya</taxon>
        <taxon>Ascomycota</taxon>
        <taxon>Pezizomycotina</taxon>
        <taxon>Eurotiomycetes</taxon>
        <taxon>Chaetothyriomycetidae</taxon>
        <taxon>Chaetothyriales</taxon>
        <taxon>Cyphellophoraceae</taxon>
        <taxon>Cyphellophora</taxon>
    </lineage>
</organism>
<dbReference type="Proteomes" id="UP000038010">
    <property type="component" value="Unassembled WGS sequence"/>
</dbReference>
<dbReference type="AlphaFoldDB" id="A0A0N0NHM6"/>
<evidence type="ECO:0000256" key="2">
    <source>
        <dbReference type="ARBA" id="ARBA00010790"/>
    </source>
</evidence>
<dbReference type="OrthoDB" id="269227at2759"/>
<dbReference type="PANTHER" id="PTHR11552">
    <property type="entry name" value="GLUCOSE-METHANOL-CHOLINE GMC OXIDOREDUCTASE"/>
    <property type="match status" value="1"/>
</dbReference>
<dbReference type="Pfam" id="PF00732">
    <property type="entry name" value="GMC_oxred_N"/>
    <property type="match status" value="1"/>
</dbReference>
<dbReference type="GO" id="GO:0016614">
    <property type="term" value="F:oxidoreductase activity, acting on CH-OH group of donors"/>
    <property type="evidence" value="ECO:0007669"/>
    <property type="project" value="InterPro"/>
</dbReference>
<evidence type="ECO:0000256" key="5">
    <source>
        <dbReference type="PIRSR" id="PIRSR000137-1"/>
    </source>
</evidence>
<dbReference type="SUPFAM" id="SSF54373">
    <property type="entry name" value="FAD-linked reductases, C-terminal domain"/>
    <property type="match status" value="1"/>
</dbReference>
<evidence type="ECO:0000313" key="10">
    <source>
        <dbReference type="Proteomes" id="UP000038010"/>
    </source>
</evidence>
<dbReference type="Gene3D" id="3.50.50.60">
    <property type="entry name" value="FAD/NAD(P)-binding domain"/>
    <property type="match status" value="1"/>
</dbReference>
<sequence>MTDTYDYIICGGGTSGPVVAGRLSENSDVKILLLEAGQDSAEMDNMHMAGAWTQNHKGETDWNIMTTPQGGLNGRKCHVPRGRFLGGSSGCNGTICVRGVKQDYDDWGFPEWSGDEMFRAMKKAETFHPQKWFQHDKEAHGHDGPLHIEPAPCGALGDLFLENYQSKGLPYRPDMFSNGETANGCGHAMRTTWQGNRTTAADYITKDHKRNNVTIKCHSIVDKVIIDNGTAKGVEYVDEKGNKFKAHARNEVILACGTYGSPATLMRSGIGPKADLEALGIKCISDLPGVGKNLQDHQLIFIYYELNQPGLTDDPRVNHDPNAMENGIREWKEKKSGWLATFPFGSFAFARLDDRLMRDNAEWRSFARKPHRDPMELTESQPNLEFFHTVCYGGPPEYTDFPKEGQYAFAMCCFLCGLCSRGSVKLNSTDPLENPIVDHKYLDDRRDLLMMSEGVRFANELVMTGAGTRDKIKGAWPPGATHHLNKTNEDWQPFVQKYASTSYHPGGTCKMGKREDENAVVDQNLFVYGVKGLRVVDCSVMPTLHSGHTQMPAYGIGEIAAEMIAKANGIKTH</sequence>
<dbReference type="PANTHER" id="PTHR11552:SF147">
    <property type="entry name" value="CHOLINE DEHYDROGENASE, MITOCHONDRIAL"/>
    <property type="match status" value="1"/>
</dbReference>
<dbReference type="Pfam" id="PF05199">
    <property type="entry name" value="GMC_oxred_C"/>
    <property type="match status" value="1"/>
</dbReference>
<comment type="caution">
    <text evidence="9">The sequence shown here is derived from an EMBL/GenBank/DDBJ whole genome shotgun (WGS) entry which is preliminary data.</text>
</comment>
<dbReference type="InterPro" id="IPR000172">
    <property type="entry name" value="GMC_OxRdtase_N"/>
</dbReference>
<dbReference type="VEuPathDB" id="FungiDB:AB675_2270"/>
<evidence type="ECO:0000256" key="4">
    <source>
        <dbReference type="ARBA" id="ARBA00022827"/>
    </source>
</evidence>
<protein>
    <submittedName>
        <fullName evidence="9">L-sorbose 1-dehydrogenase</fullName>
    </submittedName>
</protein>
<feature type="domain" description="Glucose-methanol-choline oxidoreductase C-terminal" evidence="8">
    <location>
        <begin position="420"/>
        <end position="557"/>
    </location>
</feature>
<dbReference type="RefSeq" id="XP_017994824.1">
    <property type="nucleotide sequence ID" value="XM_018142227.1"/>
</dbReference>
<feature type="active site" description="Proton donor" evidence="5">
    <location>
        <position position="504"/>
    </location>
</feature>
<comment type="cofactor">
    <cofactor evidence="1 6">
        <name>FAD</name>
        <dbReference type="ChEBI" id="CHEBI:57692"/>
    </cofactor>
</comment>
<evidence type="ECO:0000259" key="8">
    <source>
        <dbReference type="Pfam" id="PF05199"/>
    </source>
</evidence>
<evidence type="ECO:0000256" key="1">
    <source>
        <dbReference type="ARBA" id="ARBA00001974"/>
    </source>
</evidence>
<evidence type="ECO:0000256" key="6">
    <source>
        <dbReference type="PIRSR" id="PIRSR000137-2"/>
    </source>
</evidence>
<dbReference type="Gene3D" id="3.30.560.10">
    <property type="entry name" value="Glucose Oxidase, domain 3"/>
    <property type="match status" value="1"/>
</dbReference>
<dbReference type="EMBL" id="LFJN01000048">
    <property type="protein sequence ID" value="KPI34861.1"/>
    <property type="molecule type" value="Genomic_DNA"/>
</dbReference>
<dbReference type="InterPro" id="IPR036188">
    <property type="entry name" value="FAD/NAD-bd_sf"/>
</dbReference>
<accession>A0A0N0NHM6</accession>
<evidence type="ECO:0000313" key="9">
    <source>
        <dbReference type="EMBL" id="KPI34861.1"/>
    </source>
</evidence>
<gene>
    <name evidence="9" type="ORF">AB675_2270</name>
</gene>
<dbReference type="SUPFAM" id="SSF51905">
    <property type="entry name" value="FAD/NAD(P)-binding domain"/>
    <property type="match status" value="1"/>
</dbReference>
<keyword evidence="3" id="KW-0285">Flavoprotein</keyword>
<evidence type="ECO:0000259" key="7">
    <source>
        <dbReference type="Pfam" id="PF00732"/>
    </source>
</evidence>
<comment type="similarity">
    <text evidence="2">Belongs to the GMC oxidoreductase family.</text>
</comment>
<dbReference type="InterPro" id="IPR007867">
    <property type="entry name" value="GMC_OxRtase_C"/>
</dbReference>
<dbReference type="STRING" id="1664694.A0A0N0NHM6"/>
<keyword evidence="10" id="KW-1185">Reference proteome</keyword>
<dbReference type="GO" id="GO:0050660">
    <property type="term" value="F:flavin adenine dinucleotide binding"/>
    <property type="evidence" value="ECO:0007669"/>
    <property type="project" value="InterPro"/>
</dbReference>
<feature type="binding site" evidence="6">
    <location>
        <begin position="14"/>
        <end position="15"/>
    </location>
    <ligand>
        <name>FAD</name>
        <dbReference type="ChEBI" id="CHEBI:57692"/>
    </ligand>
</feature>
<reference evidence="9 10" key="1">
    <citation type="submission" date="2015-06" db="EMBL/GenBank/DDBJ databases">
        <title>Draft genome of the ant-associated black yeast Phialophora attae CBS 131958.</title>
        <authorList>
            <person name="Moreno L.F."/>
            <person name="Stielow B.J."/>
            <person name="de Hoog S."/>
            <person name="Vicente V.A."/>
            <person name="Weiss V.A."/>
            <person name="de Vries M."/>
            <person name="Cruz L.M."/>
            <person name="Souza E.M."/>
        </authorList>
    </citation>
    <scope>NUCLEOTIDE SEQUENCE [LARGE SCALE GENOMIC DNA]</scope>
    <source>
        <strain evidence="9 10">CBS 131958</strain>
    </source>
</reference>
<feature type="binding site" evidence="6">
    <location>
        <position position="221"/>
    </location>
    <ligand>
        <name>FAD</name>
        <dbReference type="ChEBI" id="CHEBI:57692"/>
    </ligand>
</feature>
<dbReference type="InterPro" id="IPR012132">
    <property type="entry name" value="GMC_OxRdtase"/>
</dbReference>
<feature type="domain" description="Glucose-methanol-choline oxidoreductase N-terminal" evidence="7">
    <location>
        <begin position="5"/>
        <end position="297"/>
    </location>
</feature>
<evidence type="ECO:0000256" key="3">
    <source>
        <dbReference type="ARBA" id="ARBA00022630"/>
    </source>
</evidence>
<keyword evidence="4 6" id="KW-0274">FAD</keyword>
<dbReference type="PIRSF" id="PIRSF000137">
    <property type="entry name" value="Alcohol_oxidase"/>
    <property type="match status" value="1"/>
</dbReference>